<evidence type="ECO:0000313" key="3">
    <source>
        <dbReference type="Proteomes" id="UP000299102"/>
    </source>
</evidence>
<name>A0A4C1WNB0_EUMVA</name>
<protein>
    <submittedName>
        <fullName evidence="2">Uncharacterized protein</fullName>
    </submittedName>
</protein>
<feature type="region of interest" description="Disordered" evidence="1">
    <location>
        <begin position="72"/>
        <end position="91"/>
    </location>
</feature>
<comment type="caution">
    <text evidence="2">The sequence shown here is derived from an EMBL/GenBank/DDBJ whole genome shotgun (WGS) entry which is preliminary data.</text>
</comment>
<gene>
    <name evidence="2" type="ORF">EVAR_45841_1</name>
</gene>
<evidence type="ECO:0000313" key="2">
    <source>
        <dbReference type="EMBL" id="GBP51992.1"/>
    </source>
</evidence>
<keyword evidence="3" id="KW-1185">Reference proteome</keyword>
<sequence length="159" mass="18635">MTSILRNHVWTLISHSCRSESLDFSMHAHDKLGLPRRTACRGKRTSTTFGGRWCARADFCRDHVHYAEQNITQTQARAPSSAGARRRRPRLRRSRRMNVKPFYRAHDLIRYHLWKHRAKHLGQGAINNVCSPREHVQAFFALMHLRAPRGREMLSEKID</sequence>
<dbReference type="EMBL" id="BGZK01000593">
    <property type="protein sequence ID" value="GBP51992.1"/>
    <property type="molecule type" value="Genomic_DNA"/>
</dbReference>
<reference evidence="2 3" key="1">
    <citation type="journal article" date="2019" name="Commun. Biol.">
        <title>The bagworm genome reveals a unique fibroin gene that provides high tensile strength.</title>
        <authorList>
            <person name="Kono N."/>
            <person name="Nakamura H."/>
            <person name="Ohtoshi R."/>
            <person name="Tomita M."/>
            <person name="Numata K."/>
            <person name="Arakawa K."/>
        </authorList>
    </citation>
    <scope>NUCLEOTIDE SEQUENCE [LARGE SCALE GENOMIC DNA]</scope>
</reference>
<dbReference type="Proteomes" id="UP000299102">
    <property type="component" value="Unassembled WGS sequence"/>
</dbReference>
<dbReference type="AlphaFoldDB" id="A0A4C1WNB0"/>
<evidence type="ECO:0000256" key="1">
    <source>
        <dbReference type="SAM" id="MobiDB-lite"/>
    </source>
</evidence>
<organism evidence="2 3">
    <name type="scientific">Eumeta variegata</name>
    <name type="common">Bagworm moth</name>
    <name type="synonym">Eumeta japonica</name>
    <dbReference type="NCBI Taxonomy" id="151549"/>
    <lineage>
        <taxon>Eukaryota</taxon>
        <taxon>Metazoa</taxon>
        <taxon>Ecdysozoa</taxon>
        <taxon>Arthropoda</taxon>
        <taxon>Hexapoda</taxon>
        <taxon>Insecta</taxon>
        <taxon>Pterygota</taxon>
        <taxon>Neoptera</taxon>
        <taxon>Endopterygota</taxon>
        <taxon>Lepidoptera</taxon>
        <taxon>Glossata</taxon>
        <taxon>Ditrysia</taxon>
        <taxon>Tineoidea</taxon>
        <taxon>Psychidae</taxon>
        <taxon>Oiketicinae</taxon>
        <taxon>Eumeta</taxon>
    </lineage>
</organism>
<proteinExistence type="predicted"/>
<accession>A0A4C1WNB0</accession>